<comment type="caution">
    <text evidence="1">The sequence shown here is derived from an EMBL/GenBank/DDBJ whole genome shotgun (WGS) entry which is preliminary data.</text>
</comment>
<sequence length="212" mass="23801">MSMSAEHAEELKDEPAVVCCRTEEGTILGVENLEDPDIFPDMMESGLLTIPDNSLKVGQVIGSKLIKTIDSLTPISSDIVEVDKTGEKSNRDSKVEKRKLNLPQEKAVLKYNLKKGDIIKPEDLENPMHFEKYEDSLLIKLDNKVLTREEVIGTKLKEDVVALTSLNISMIERTDKKVSKTFSFDTEVDGSGRFLSLKIKEGKGIYIELPFR</sequence>
<protein>
    <submittedName>
        <fullName evidence="1">Proline reductase</fullName>
    </submittedName>
</protein>
<organism evidence="1 2">
    <name type="scientific">Clostridium niameyense</name>
    <dbReference type="NCBI Taxonomy" id="1622073"/>
    <lineage>
        <taxon>Bacteria</taxon>
        <taxon>Bacillati</taxon>
        <taxon>Bacillota</taxon>
        <taxon>Clostridia</taxon>
        <taxon>Eubacteriales</taxon>
        <taxon>Clostridiaceae</taxon>
        <taxon>Clostridium</taxon>
    </lineage>
</organism>
<accession>A0A6M0R710</accession>
<name>A0A6M0R710_9CLOT</name>
<gene>
    <name evidence="1" type="ORF">FDF74_02255</name>
</gene>
<reference evidence="1 2" key="1">
    <citation type="submission" date="2019-04" db="EMBL/GenBank/DDBJ databases">
        <title>Genome sequencing of Clostridium botulinum Groups I-IV and Clostridium butyricum.</title>
        <authorList>
            <person name="Brunt J."/>
            <person name="Van Vliet A.H.M."/>
            <person name="Stringer S.C."/>
            <person name="Carter A.T."/>
            <person name="Peck M.W."/>
        </authorList>
    </citation>
    <scope>NUCLEOTIDE SEQUENCE [LARGE SCALE GENOMIC DNA]</scope>
    <source>
        <strain evidence="1 2">IFR 18/094</strain>
    </source>
</reference>
<dbReference type="AlphaFoldDB" id="A0A6M0R710"/>
<evidence type="ECO:0000313" key="1">
    <source>
        <dbReference type="EMBL" id="NEZ46032.1"/>
    </source>
</evidence>
<proteinExistence type="predicted"/>
<dbReference type="Proteomes" id="UP000473885">
    <property type="component" value="Unassembled WGS sequence"/>
</dbReference>
<keyword evidence="2" id="KW-1185">Reference proteome</keyword>
<evidence type="ECO:0000313" key="2">
    <source>
        <dbReference type="Proteomes" id="UP000473885"/>
    </source>
</evidence>
<dbReference type="EMBL" id="SXDP01000001">
    <property type="protein sequence ID" value="NEZ46032.1"/>
    <property type="molecule type" value="Genomic_DNA"/>
</dbReference>